<proteinExistence type="predicted"/>
<evidence type="ECO:0000259" key="5">
    <source>
        <dbReference type="PROSITE" id="PS50932"/>
    </source>
</evidence>
<dbReference type="InterPro" id="IPR000843">
    <property type="entry name" value="HTH_LacI"/>
</dbReference>
<dbReference type="InterPro" id="IPR010982">
    <property type="entry name" value="Lambda_DNA-bd_dom_sf"/>
</dbReference>
<evidence type="ECO:0000256" key="1">
    <source>
        <dbReference type="ARBA" id="ARBA00022491"/>
    </source>
</evidence>
<dbReference type="PANTHER" id="PTHR30146">
    <property type="entry name" value="LACI-RELATED TRANSCRIPTIONAL REPRESSOR"/>
    <property type="match status" value="1"/>
</dbReference>
<dbReference type="OrthoDB" id="1776574at2"/>
<dbReference type="PANTHER" id="PTHR30146:SF148">
    <property type="entry name" value="HTH-TYPE TRANSCRIPTIONAL REPRESSOR PURR-RELATED"/>
    <property type="match status" value="1"/>
</dbReference>
<keyword evidence="2" id="KW-0805">Transcription regulation</keyword>
<keyword evidence="1" id="KW-0678">Repressor</keyword>
<dbReference type="CDD" id="cd01392">
    <property type="entry name" value="HTH_LacI"/>
    <property type="match status" value="1"/>
</dbReference>
<evidence type="ECO:0000256" key="4">
    <source>
        <dbReference type="ARBA" id="ARBA00023163"/>
    </source>
</evidence>
<dbReference type="Pfam" id="PF00356">
    <property type="entry name" value="LacI"/>
    <property type="match status" value="1"/>
</dbReference>
<gene>
    <name evidence="6" type="ORF">C823_03254</name>
</gene>
<dbReference type="SUPFAM" id="SSF53822">
    <property type="entry name" value="Periplasmic binding protein-like I"/>
    <property type="match status" value="1"/>
</dbReference>
<dbReference type="Gene3D" id="1.10.260.40">
    <property type="entry name" value="lambda repressor-like DNA-binding domains"/>
    <property type="match status" value="1"/>
</dbReference>
<dbReference type="STRING" id="1235802.C823_03254"/>
<dbReference type="SMART" id="SM00354">
    <property type="entry name" value="HTH_LACI"/>
    <property type="match status" value="1"/>
</dbReference>
<dbReference type="AlphaFoldDB" id="N2A4L1"/>
<evidence type="ECO:0000313" key="7">
    <source>
        <dbReference type="Proteomes" id="UP000012589"/>
    </source>
</evidence>
<reference evidence="6 7" key="1">
    <citation type="journal article" date="2014" name="Genome Announc.">
        <title>Draft genome sequences of the altered schaedler flora, a defined bacterial community from gnotobiotic mice.</title>
        <authorList>
            <person name="Wannemuehler M.J."/>
            <person name="Overstreet A.M."/>
            <person name="Ward D.V."/>
            <person name="Phillips G.J."/>
        </authorList>
    </citation>
    <scope>NUCLEOTIDE SEQUENCE [LARGE SCALE GENOMIC DNA]</scope>
    <source>
        <strain evidence="6 7">ASF492</strain>
    </source>
</reference>
<dbReference type="SUPFAM" id="SSF47413">
    <property type="entry name" value="lambda repressor-like DNA-binding domains"/>
    <property type="match status" value="1"/>
</dbReference>
<organism evidence="6 7">
    <name type="scientific">Eubacterium plexicaudatum ASF492</name>
    <dbReference type="NCBI Taxonomy" id="1235802"/>
    <lineage>
        <taxon>Bacteria</taxon>
        <taxon>Bacillati</taxon>
        <taxon>Bacillota</taxon>
        <taxon>Clostridia</taxon>
        <taxon>Eubacteriales</taxon>
        <taxon>Eubacteriaceae</taxon>
        <taxon>Eubacterium</taxon>
    </lineage>
</organism>
<dbReference type="HOGENOM" id="CLU_037628_6_2_9"/>
<feature type="domain" description="HTH lacI-type" evidence="5">
    <location>
        <begin position="4"/>
        <end position="47"/>
    </location>
</feature>
<keyword evidence="7" id="KW-1185">Reference proteome</keyword>
<dbReference type="GO" id="GO:0003700">
    <property type="term" value="F:DNA-binding transcription factor activity"/>
    <property type="evidence" value="ECO:0007669"/>
    <property type="project" value="TreeGrafter"/>
</dbReference>
<dbReference type="InterPro" id="IPR046335">
    <property type="entry name" value="LacI/GalR-like_sensor"/>
</dbReference>
<evidence type="ECO:0000256" key="2">
    <source>
        <dbReference type="ARBA" id="ARBA00023015"/>
    </source>
</evidence>
<keyword evidence="4" id="KW-0804">Transcription</keyword>
<name>N2A4L1_9FIRM</name>
<evidence type="ECO:0000313" key="6">
    <source>
        <dbReference type="EMBL" id="EMZ24297.1"/>
    </source>
</evidence>
<dbReference type="GO" id="GO:0000976">
    <property type="term" value="F:transcription cis-regulatory region binding"/>
    <property type="evidence" value="ECO:0007669"/>
    <property type="project" value="TreeGrafter"/>
</dbReference>
<dbReference type="EMBL" id="AQFT01000099">
    <property type="protein sequence ID" value="EMZ24297.1"/>
    <property type="molecule type" value="Genomic_DNA"/>
</dbReference>
<dbReference type="Gene3D" id="3.40.50.2300">
    <property type="match status" value="2"/>
</dbReference>
<comment type="caution">
    <text evidence="6">The sequence shown here is derived from an EMBL/GenBank/DDBJ whole genome shotgun (WGS) entry which is preliminary data.</text>
</comment>
<accession>N2A4L1</accession>
<dbReference type="eggNOG" id="COG1609">
    <property type="taxonomic scope" value="Bacteria"/>
</dbReference>
<dbReference type="PROSITE" id="PS50932">
    <property type="entry name" value="HTH_LACI_2"/>
    <property type="match status" value="1"/>
</dbReference>
<sequence length="341" mass="38733">MEKITMQDIANALNISRVTVSKAFNNQSGVSDSLRELIFEKARELGYAKVPYLAIEQMQMQTQQDEHPNRTVSLIVSRPDSAVFWTNIIHRMAQELAGYNINLLYTYVPSVYTKSFHLPQVLKNASGIDGCIALNVYDTTILSMVNELSLPKVFLDAVPSLYRAQMNGDLILIEGYRTEYEITESLIQSGHTNIGFLGDIYYAQTNLERYRGYCDCMRAHRLDVHPQYCLTGSIGIFTYGKELYDFLNSLTDWPSAFVCVSDFVAHFVRQYMDENPHHVPNPVTLTGFDNSEEYTNVAGHITTANVPTSLLGKRLALQLLFRTQHPNAPYELTFVRPTIIF</sequence>
<protein>
    <recommendedName>
        <fullName evidence="5">HTH lacI-type domain-containing protein</fullName>
    </recommendedName>
</protein>
<dbReference type="PATRIC" id="fig|1235802.3.peg.3440"/>
<dbReference type="Proteomes" id="UP000012589">
    <property type="component" value="Unassembled WGS sequence"/>
</dbReference>
<dbReference type="Pfam" id="PF13377">
    <property type="entry name" value="Peripla_BP_3"/>
    <property type="match status" value="1"/>
</dbReference>
<evidence type="ECO:0000256" key="3">
    <source>
        <dbReference type="ARBA" id="ARBA00023125"/>
    </source>
</evidence>
<keyword evidence="3" id="KW-0238">DNA-binding</keyword>
<dbReference type="InterPro" id="IPR028082">
    <property type="entry name" value="Peripla_BP_I"/>
</dbReference>